<keyword evidence="3" id="KW-1003">Cell membrane</keyword>
<dbReference type="Gene3D" id="3.40.50.300">
    <property type="entry name" value="P-loop containing nucleotide triphosphate hydrolases"/>
    <property type="match status" value="1"/>
</dbReference>
<evidence type="ECO:0000313" key="12">
    <source>
        <dbReference type="EMBL" id="GEO38630.1"/>
    </source>
</evidence>
<evidence type="ECO:0000256" key="7">
    <source>
        <dbReference type="ARBA" id="ARBA00022989"/>
    </source>
</evidence>
<feature type="transmembrane region" description="Helical" evidence="10">
    <location>
        <begin position="59"/>
        <end position="77"/>
    </location>
</feature>
<dbReference type="SUPFAM" id="SSF52540">
    <property type="entry name" value="P-loop containing nucleoside triphosphate hydrolases"/>
    <property type="match status" value="1"/>
</dbReference>
<dbReference type="InterPro" id="IPR027417">
    <property type="entry name" value="P-loop_NTPase"/>
</dbReference>
<reference evidence="12 13" key="1">
    <citation type="submission" date="2019-07" db="EMBL/GenBank/DDBJ databases">
        <title>Whole genome shotgun sequence of Skermanella aerolata NBRC 106429.</title>
        <authorList>
            <person name="Hosoyama A."/>
            <person name="Uohara A."/>
            <person name="Ohji S."/>
            <person name="Ichikawa N."/>
        </authorList>
    </citation>
    <scope>NUCLEOTIDE SEQUENCE [LARGE SCALE GENOMIC DNA]</scope>
    <source>
        <strain evidence="12 13">NBRC 106429</strain>
    </source>
</reference>
<dbReference type="PANTHER" id="PTHR45772">
    <property type="entry name" value="CONSERVED COMPONENT OF ABC TRANSPORTER FOR NATURAL AMINO ACIDS-RELATED"/>
    <property type="match status" value="1"/>
</dbReference>
<evidence type="ECO:0000256" key="4">
    <source>
        <dbReference type="ARBA" id="ARBA00022692"/>
    </source>
</evidence>
<feature type="transmembrane region" description="Helical" evidence="10">
    <location>
        <begin position="83"/>
        <end position="107"/>
    </location>
</feature>
<evidence type="ECO:0000256" key="6">
    <source>
        <dbReference type="ARBA" id="ARBA00022840"/>
    </source>
</evidence>
<feature type="transmembrane region" description="Helical" evidence="10">
    <location>
        <begin position="285"/>
        <end position="304"/>
    </location>
</feature>
<keyword evidence="8 10" id="KW-0472">Membrane</keyword>
<accession>A0A512DR13</accession>
<evidence type="ECO:0000256" key="3">
    <source>
        <dbReference type="ARBA" id="ARBA00022475"/>
    </source>
</evidence>
<feature type="transmembrane region" description="Helical" evidence="10">
    <location>
        <begin position="114"/>
        <end position="131"/>
    </location>
</feature>
<dbReference type="SMART" id="SM00382">
    <property type="entry name" value="AAA"/>
    <property type="match status" value="1"/>
</dbReference>
<dbReference type="AlphaFoldDB" id="A0A512DR13"/>
<dbReference type="GO" id="GO:0016887">
    <property type="term" value="F:ATP hydrolysis activity"/>
    <property type="evidence" value="ECO:0007669"/>
    <property type="project" value="InterPro"/>
</dbReference>
<dbReference type="Proteomes" id="UP000321523">
    <property type="component" value="Unassembled WGS sequence"/>
</dbReference>
<name>A0A512DR13_9PROT</name>
<sequence>MPEALTRGLNPLLILAALALAAYALFGAGPYGLRVLTVAGVYAIAVIGYQAIFGQAGALSLAQGTFFGIGAYVTGILGSTSGFGFAVTFPLSILAPTLLALLIAVPVLRLESHYFALATLGIGQVVLLAAVEWQSLTGGANGIAGVPGIDLFGWRVGRGLPLALFVWTLVALGALLAWLLGHGRRGAAFPIMRETPVAARTLGIDIDRLRLEAFAVSAAYGGAAGALTAHTQRVVSPEVLEFPVMVTILTVAVIGGQGRIAGAVVGAVLLIHLPEWFRGLENGYLILYGAALLATIVAAPWGIVGSLERLRARLIPERPPAAPAASAPPARPTSKPSLPASSAPVLYVDGFGKRFGGVQAVSDVSLRLDRGRILGVIGPNGSGKTTLINLITGLEKADAGKLYVSDADITGEPPHRRALAGIARSFQTAALPSDSTVLEAVTAARIAIDSDIATARSHAMHFIVQAGIADLVHTRCGALPPGPRRAVELARALARQPLAMLLDEPAAGLTEDEQASLARRLRAAADDGIAIMIVEHNMPFLLPLADRILCLDEGRAIAEGTPGSIRRDPAVIAAYLG</sequence>
<feature type="region of interest" description="Disordered" evidence="9">
    <location>
        <begin position="319"/>
        <end position="339"/>
    </location>
</feature>
<feature type="domain" description="ABC transporter" evidence="11">
    <location>
        <begin position="346"/>
        <end position="576"/>
    </location>
</feature>
<evidence type="ECO:0000256" key="2">
    <source>
        <dbReference type="ARBA" id="ARBA00022448"/>
    </source>
</evidence>
<proteinExistence type="predicted"/>
<dbReference type="InterPro" id="IPR032823">
    <property type="entry name" value="BCA_ABC_TP_C"/>
</dbReference>
<protein>
    <submittedName>
        <fullName evidence="12">Branched-chain amino acid ABC transporter permease</fullName>
    </submittedName>
</protein>
<dbReference type="GO" id="GO:0005524">
    <property type="term" value="F:ATP binding"/>
    <property type="evidence" value="ECO:0007669"/>
    <property type="project" value="UniProtKB-KW"/>
</dbReference>
<evidence type="ECO:0000259" key="11">
    <source>
        <dbReference type="PROSITE" id="PS50893"/>
    </source>
</evidence>
<dbReference type="Pfam" id="PF02653">
    <property type="entry name" value="BPD_transp_2"/>
    <property type="match status" value="1"/>
</dbReference>
<dbReference type="EMBL" id="BJYZ01000011">
    <property type="protein sequence ID" value="GEO38630.1"/>
    <property type="molecule type" value="Genomic_DNA"/>
</dbReference>
<keyword evidence="13" id="KW-1185">Reference proteome</keyword>
<dbReference type="GO" id="GO:0015658">
    <property type="term" value="F:branched-chain amino acid transmembrane transporter activity"/>
    <property type="evidence" value="ECO:0007669"/>
    <property type="project" value="InterPro"/>
</dbReference>
<keyword evidence="5" id="KW-0547">Nucleotide-binding</keyword>
<evidence type="ECO:0000256" key="1">
    <source>
        <dbReference type="ARBA" id="ARBA00004651"/>
    </source>
</evidence>
<dbReference type="InterPro" id="IPR051120">
    <property type="entry name" value="ABC_AA/LPS_Transport"/>
</dbReference>
<dbReference type="InterPro" id="IPR001851">
    <property type="entry name" value="ABC_transp_permease"/>
</dbReference>
<keyword evidence="7 10" id="KW-1133">Transmembrane helix</keyword>
<dbReference type="InterPro" id="IPR043428">
    <property type="entry name" value="LivM-like"/>
</dbReference>
<dbReference type="CDD" id="cd06581">
    <property type="entry name" value="TM_PBP1_LivM_like"/>
    <property type="match status" value="1"/>
</dbReference>
<comment type="subcellular location">
    <subcellularLocation>
        <location evidence="1">Cell membrane</location>
        <topology evidence="1">Multi-pass membrane protein</topology>
    </subcellularLocation>
</comment>
<feature type="transmembrane region" description="Helical" evidence="10">
    <location>
        <begin position="12"/>
        <end position="29"/>
    </location>
</feature>
<keyword evidence="4 10" id="KW-0812">Transmembrane</keyword>
<dbReference type="InterPro" id="IPR003593">
    <property type="entry name" value="AAA+_ATPase"/>
</dbReference>
<feature type="transmembrane region" description="Helical" evidence="10">
    <location>
        <begin position="160"/>
        <end position="180"/>
    </location>
</feature>
<dbReference type="GO" id="GO:0005886">
    <property type="term" value="C:plasma membrane"/>
    <property type="evidence" value="ECO:0007669"/>
    <property type="project" value="UniProtKB-SubCell"/>
</dbReference>
<keyword evidence="2" id="KW-0813">Transport</keyword>
<evidence type="ECO:0000256" key="8">
    <source>
        <dbReference type="ARBA" id="ARBA00023136"/>
    </source>
</evidence>
<dbReference type="PROSITE" id="PS50893">
    <property type="entry name" value="ABC_TRANSPORTER_2"/>
    <property type="match status" value="1"/>
</dbReference>
<dbReference type="InterPro" id="IPR003439">
    <property type="entry name" value="ABC_transporter-like_ATP-bd"/>
</dbReference>
<keyword evidence="6" id="KW-0067">ATP-binding</keyword>
<gene>
    <name evidence="12" type="ORF">SAE02_27780</name>
</gene>
<feature type="transmembrane region" description="Helical" evidence="10">
    <location>
        <begin position="242"/>
        <end position="273"/>
    </location>
</feature>
<organism evidence="12 13">
    <name type="scientific">Skermanella aerolata</name>
    <dbReference type="NCBI Taxonomy" id="393310"/>
    <lineage>
        <taxon>Bacteria</taxon>
        <taxon>Pseudomonadati</taxon>
        <taxon>Pseudomonadota</taxon>
        <taxon>Alphaproteobacteria</taxon>
        <taxon>Rhodospirillales</taxon>
        <taxon>Azospirillaceae</taxon>
        <taxon>Skermanella</taxon>
    </lineage>
</organism>
<dbReference type="RefSeq" id="WP_044432310.1">
    <property type="nucleotide sequence ID" value="NZ_BJYZ01000011.1"/>
</dbReference>
<evidence type="ECO:0000313" key="13">
    <source>
        <dbReference type="Proteomes" id="UP000321523"/>
    </source>
</evidence>
<evidence type="ECO:0000256" key="10">
    <source>
        <dbReference type="SAM" id="Phobius"/>
    </source>
</evidence>
<evidence type="ECO:0000256" key="5">
    <source>
        <dbReference type="ARBA" id="ARBA00022741"/>
    </source>
</evidence>
<evidence type="ECO:0000256" key="9">
    <source>
        <dbReference type="SAM" id="MobiDB-lite"/>
    </source>
</evidence>
<feature type="transmembrane region" description="Helical" evidence="10">
    <location>
        <begin position="35"/>
        <end position="52"/>
    </location>
</feature>
<dbReference type="Pfam" id="PF00005">
    <property type="entry name" value="ABC_tran"/>
    <property type="match status" value="1"/>
</dbReference>
<dbReference type="Pfam" id="PF12399">
    <property type="entry name" value="BCA_ABC_TP_C"/>
    <property type="match status" value="1"/>
</dbReference>
<dbReference type="PANTHER" id="PTHR45772:SF2">
    <property type="entry name" value="ABC TRANSPORTER ATP-BINDING PROTEIN"/>
    <property type="match status" value="1"/>
</dbReference>
<comment type="caution">
    <text evidence="12">The sequence shown here is derived from an EMBL/GenBank/DDBJ whole genome shotgun (WGS) entry which is preliminary data.</text>
</comment>